<dbReference type="Pfam" id="PF12019">
    <property type="entry name" value="GspH"/>
    <property type="match status" value="1"/>
</dbReference>
<evidence type="ECO:0000256" key="1">
    <source>
        <dbReference type="ARBA" id="ARBA00004377"/>
    </source>
</evidence>
<comment type="subcellular location">
    <subcellularLocation>
        <location evidence="1">Cell inner membrane</location>
        <topology evidence="1">Single-pass membrane protein</topology>
    </subcellularLocation>
</comment>
<keyword evidence="5" id="KW-0997">Cell inner membrane</keyword>
<name>A0A5J6L9N8_9GAMM</name>
<dbReference type="KEGG" id="nik:F5I99_01865"/>
<evidence type="ECO:0000256" key="9">
    <source>
        <dbReference type="ARBA" id="ARBA00025772"/>
    </source>
</evidence>
<evidence type="ECO:0000256" key="11">
    <source>
        <dbReference type="SAM" id="Phobius"/>
    </source>
</evidence>
<keyword evidence="14" id="KW-1185">Reference proteome</keyword>
<accession>A0A5J6L9N8</accession>
<dbReference type="SUPFAM" id="SSF54523">
    <property type="entry name" value="Pili subunits"/>
    <property type="match status" value="1"/>
</dbReference>
<comment type="similarity">
    <text evidence="9">Belongs to the GSP H family.</text>
</comment>
<evidence type="ECO:0000256" key="2">
    <source>
        <dbReference type="ARBA" id="ARBA00021549"/>
    </source>
</evidence>
<proteinExistence type="inferred from homology"/>
<gene>
    <name evidence="13" type="ORF">F5I99_01865</name>
</gene>
<reference evidence="13 14" key="1">
    <citation type="submission" date="2019-09" db="EMBL/GenBank/DDBJ databases">
        <title>Nitrincola iocasae sp. nov., a bacterium isolated from the sediment collected at a cold seep field in South China Sea.</title>
        <authorList>
            <person name="Zhang H."/>
            <person name="Wang H."/>
            <person name="Li C."/>
        </authorList>
    </citation>
    <scope>NUCLEOTIDE SEQUENCE [LARGE SCALE GENOMIC DNA]</scope>
    <source>
        <strain evidence="13 14">KXZD1103</strain>
    </source>
</reference>
<sequence length="177" mass="19703">MKSLSQYPQAHQLGLSLLELLVAMVLVVVLTTVAVPSFSALLETTRQESTAERLKTHLALARIEAVSRQAWITLCRTEDGEQCVSDSLSGTTQWHAALMFIDTERNRMVADSDKRLRVDRFATPVSVHWNRGDSLTYQPDGSVTGFSNGTFRIKAGQSESEHRLVISMAGRVREELD</sequence>
<evidence type="ECO:0000313" key="14">
    <source>
        <dbReference type="Proteomes" id="UP000325606"/>
    </source>
</evidence>
<dbReference type="GO" id="GO:0015628">
    <property type="term" value="P:protein secretion by the type II secretion system"/>
    <property type="evidence" value="ECO:0007669"/>
    <property type="project" value="InterPro"/>
</dbReference>
<evidence type="ECO:0000256" key="6">
    <source>
        <dbReference type="ARBA" id="ARBA00022692"/>
    </source>
</evidence>
<dbReference type="Proteomes" id="UP000325606">
    <property type="component" value="Chromosome"/>
</dbReference>
<protein>
    <recommendedName>
        <fullName evidence="2">Type II secretion system protein H</fullName>
    </recommendedName>
    <alternativeName>
        <fullName evidence="10">General secretion pathway protein H</fullName>
    </alternativeName>
</protein>
<dbReference type="RefSeq" id="WP_151053384.1">
    <property type="nucleotide sequence ID" value="NZ_CP044222.1"/>
</dbReference>
<evidence type="ECO:0000259" key="12">
    <source>
        <dbReference type="Pfam" id="PF12019"/>
    </source>
</evidence>
<keyword evidence="4" id="KW-0488">Methylation</keyword>
<evidence type="ECO:0000256" key="4">
    <source>
        <dbReference type="ARBA" id="ARBA00022481"/>
    </source>
</evidence>
<evidence type="ECO:0000256" key="10">
    <source>
        <dbReference type="ARBA" id="ARBA00030775"/>
    </source>
</evidence>
<evidence type="ECO:0000256" key="7">
    <source>
        <dbReference type="ARBA" id="ARBA00022989"/>
    </source>
</evidence>
<evidence type="ECO:0000256" key="5">
    <source>
        <dbReference type="ARBA" id="ARBA00022519"/>
    </source>
</evidence>
<dbReference type="EMBL" id="CP044222">
    <property type="protein sequence ID" value="QEW05339.1"/>
    <property type="molecule type" value="Genomic_DNA"/>
</dbReference>
<evidence type="ECO:0000256" key="8">
    <source>
        <dbReference type="ARBA" id="ARBA00023136"/>
    </source>
</evidence>
<keyword evidence="7 11" id="KW-1133">Transmembrane helix</keyword>
<evidence type="ECO:0000256" key="3">
    <source>
        <dbReference type="ARBA" id="ARBA00022475"/>
    </source>
</evidence>
<dbReference type="Gene3D" id="3.55.40.10">
    <property type="entry name" value="minor pseudopilin epsh domain"/>
    <property type="match status" value="1"/>
</dbReference>
<keyword evidence="6 11" id="KW-0812">Transmembrane</keyword>
<keyword evidence="3" id="KW-1003">Cell membrane</keyword>
<dbReference type="GO" id="GO:0015627">
    <property type="term" value="C:type II protein secretion system complex"/>
    <property type="evidence" value="ECO:0007669"/>
    <property type="project" value="InterPro"/>
</dbReference>
<feature type="transmembrane region" description="Helical" evidence="11">
    <location>
        <begin position="20"/>
        <end position="42"/>
    </location>
</feature>
<dbReference type="AlphaFoldDB" id="A0A5J6L9N8"/>
<keyword evidence="8 11" id="KW-0472">Membrane</keyword>
<evidence type="ECO:0000313" key="13">
    <source>
        <dbReference type="EMBL" id="QEW05339.1"/>
    </source>
</evidence>
<feature type="domain" description="General secretion pathway GspH" evidence="12">
    <location>
        <begin position="50"/>
        <end position="170"/>
    </location>
</feature>
<dbReference type="GO" id="GO:0005886">
    <property type="term" value="C:plasma membrane"/>
    <property type="evidence" value="ECO:0007669"/>
    <property type="project" value="UniProtKB-SubCell"/>
</dbReference>
<organism evidence="13 14">
    <name type="scientific">Nitrincola iocasae</name>
    <dbReference type="NCBI Taxonomy" id="2614693"/>
    <lineage>
        <taxon>Bacteria</taxon>
        <taxon>Pseudomonadati</taxon>
        <taxon>Pseudomonadota</taxon>
        <taxon>Gammaproteobacteria</taxon>
        <taxon>Oceanospirillales</taxon>
        <taxon>Oceanospirillaceae</taxon>
        <taxon>Nitrincola</taxon>
    </lineage>
</organism>
<dbReference type="InterPro" id="IPR022346">
    <property type="entry name" value="T2SS_GspH"/>
</dbReference>
<dbReference type="InterPro" id="IPR045584">
    <property type="entry name" value="Pilin-like"/>
</dbReference>